<organism evidence="2 3">
    <name type="scientific">Daldinia eschscholtzii</name>
    <dbReference type="NCBI Taxonomy" id="292717"/>
    <lineage>
        <taxon>Eukaryota</taxon>
        <taxon>Fungi</taxon>
        <taxon>Dikarya</taxon>
        <taxon>Ascomycota</taxon>
        <taxon>Pezizomycotina</taxon>
        <taxon>Sordariomycetes</taxon>
        <taxon>Xylariomycetidae</taxon>
        <taxon>Xylariales</taxon>
        <taxon>Hypoxylaceae</taxon>
        <taxon>Daldinia</taxon>
    </lineage>
</organism>
<dbReference type="Proteomes" id="UP001369815">
    <property type="component" value="Unassembled WGS sequence"/>
</dbReference>
<feature type="region of interest" description="Disordered" evidence="1">
    <location>
        <begin position="1"/>
        <end position="20"/>
    </location>
</feature>
<gene>
    <name evidence="2" type="ORF">Daesc_008395</name>
</gene>
<dbReference type="AlphaFoldDB" id="A0AAX6MCZ9"/>
<evidence type="ECO:0000256" key="1">
    <source>
        <dbReference type="SAM" id="MobiDB-lite"/>
    </source>
</evidence>
<sequence>MHATPTPTASPAIAPPLNPPPPPPEFEVCCSASAGAVAAAGEVMLVAEAVGDEGQPHDAVQTALARLGTDIFHLTVVMTDSQRQNINILVSCSVEFPEHAPWAQGTEPGPIYRILLHRHWASSGPVQCEFWLIEDSIHGWAHSGSIKGAGAVIWDSTGPRAKWTATDPVYTNRRRKGGGRIPTAATALCRLSAVDVNSILSFPRPSREAV</sequence>
<protein>
    <submittedName>
        <fullName evidence="2">Uncharacterized protein</fullName>
    </submittedName>
</protein>
<evidence type="ECO:0000313" key="2">
    <source>
        <dbReference type="EMBL" id="KAK6950072.1"/>
    </source>
</evidence>
<name>A0AAX6MCZ9_9PEZI</name>
<reference evidence="2 3" key="1">
    <citation type="journal article" date="2024" name="Front Chem Biol">
        <title>Unveiling the potential of Daldinia eschscholtzii MFLUCC 19-0629 through bioactivity and bioinformatics studies for enhanced sustainable agriculture production.</title>
        <authorList>
            <person name="Brooks S."/>
            <person name="Weaver J.A."/>
            <person name="Klomchit A."/>
            <person name="Alharthi S.A."/>
            <person name="Onlamun T."/>
            <person name="Nurani R."/>
            <person name="Vong T.K."/>
            <person name="Alberti F."/>
            <person name="Greco C."/>
        </authorList>
    </citation>
    <scope>NUCLEOTIDE SEQUENCE [LARGE SCALE GENOMIC DNA]</scope>
    <source>
        <strain evidence="2">MFLUCC 19-0629</strain>
    </source>
</reference>
<comment type="caution">
    <text evidence="2">The sequence shown here is derived from an EMBL/GenBank/DDBJ whole genome shotgun (WGS) entry which is preliminary data.</text>
</comment>
<dbReference type="EMBL" id="JBANMG010000008">
    <property type="protein sequence ID" value="KAK6950072.1"/>
    <property type="molecule type" value="Genomic_DNA"/>
</dbReference>
<proteinExistence type="predicted"/>
<keyword evidence="3" id="KW-1185">Reference proteome</keyword>
<feature type="compositionally biased region" description="Low complexity" evidence="1">
    <location>
        <begin position="1"/>
        <end position="12"/>
    </location>
</feature>
<accession>A0AAX6MCZ9</accession>
<evidence type="ECO:0000313" key="3">
    <source>
        <dbReference type="Proteomes" id="UP001369815"/>
    </source>
</evidence>